<sequence length="57" mass="6700">MTVCLPVDGHTTGTHEAPDADEEGFPMKILERIRGDVRRFRLRRRERAAHPDRNPRY</sequence>
<dbReference type="EMBL" id="CT573213">
    <property type="protein sequence ID" value="CAJ61934.1"/>
    <property type="molecule type" value="Genomic_DNA"/>
</dbReference>
<feature type="region of interest" description="Disordered" evidence="1">
    <location>
        <begin position="1"/>
        <end position="22"/>
    </location>
</feature>
<organism evidence="2 3">
    <name type="scientific">Frankia alni (strain DSM 45986 / CECT 9034 / ACN14a)</name>
    <dbReference type="NCBI Taxonomy" id="326424"/>
    <lineage>
        <taxon>Bacteria</taxon>
        <taxon>Bacillati</taxon>
        <taxon>Actinomycetota</taxon>
        <taxon>Actinomycetes</taxon>
        <taxon>Frankiales</taxon>
        <taxon>Frankiaceae</taxon>
        <taxon>Frankia</taxon>
    </lineage>
</organism>
<dbReference type="HOGENOM" id="CLU_2990118_0_0_11"/>
<protein>
    <submittedName>
        <fullName evidence="2">Uncharacterized protein</fullName>
    </submittedName>
</protein>
<reference evidence="2 3" key="1">
    <citation type="journal article" date="2007" name="Genome Res.">
        <title>Genome characteristics of facultatively symbiotic Frankia sp. strains reflect host range and host plant biogeography.</title>
        <authorList>
            <person name="Normand P."/>
            <person name="Lapierre P."/>
            <person name="Tisa L.S."/>
            <person name="Gogarten J.P."/>
            <person name="Alloisio N."/>
            <person name="Bagnarol E."/>
            <person name="Bassi C.A."/>
            <person name="Berry A.M."/>
            <person name="Bickhart D.M."/>
            <person name="Choisne N."/>
            <person name="Couloux A."/>
            <person name="Cournoyer B."/>
            <person name="Cruveiller S."/>
            <person name="Daubin V."/>
            <person name="Demange N."/>
            <person name="Francino M.P."/>
            <person name="Goltsman E."/>
            <person name="Huang Y."/>
            <person name="Kopp O.R."/>
            <person name="Labarre L."/>
            <person name="Lapidus A."/>
            <person name="Lavire C."/>
            <person name="Marechal J."/>
            <person name="Martinez M."/>
            <person name="Mastronunzio J.E."/>
            <person name="Mullin B.C."/>
            <person name="Niemann J."/>
            <person name="Pujic P."/>
            <person name="Rawnsley T."/>
            <person name="Rouy Z."/>
            <person name="Schenowitz C."/>
            <person name="Sellstedt A."/>
            <person name="Tavares F."/>
            <person name="Tomkins J.P."/>
            <person name="Vallenet D."/>
            <person name="Valverde C."/>
            <person name="Wall L.G."/>
            <person name="Wang Y."/>
            <person name="Medigue C."/>
            <person name="Benson D.R."/>
        </authorList>
    </citation>
    <scope>NUCLEOTIDE SEQUENCE [LARGE SCALE GENOMIC DNA]</scope>
    <source>
        <strain evidence="3">DSM 45986 / CECT 9034 / ACN14a</strain>
    </source>
</reference>
<evidence type="ECO:0000313" key="2">
    <source>
        <dbReference type="EMBL" id="CAJ61934.1"/>
    </source>
</evidence>
<keyword evidence="3" id="KW-1185">Reference proteome</keyword>
<dbReference type="RefSeq" id="WP_011604438.1">
    <property type="nucleotide sequence ID" value="NC_008278.1"/>
</dbReference>
<dbReference type="Proteomes" id="UP000000657">
    <property type="component" value="Chromosome"/>
</dbReference>
<gene>
    <name evidence="2" type="ordered locus">FRAAL3290</name>
</gene>
<dbReference type="KEGG" id="fal:FRAAL3290"/>
<evidence type="ECO:0000313" key="3">
    <source>
        <dbReference type="Proteomes" id="UP000000657"/>
    </source>
</evidence>
<accession>Q0RKM3</accession>
<dbReference type="AlphaFoldDB" id="Q0RKM3"/>
<proteinExistence type="predicted"/>
<evidence type="ECO:0000256" key="1">
    <source>
        <dbReference type="SAM" id="MobiDB-lite"/>
    </source>
</evidence>
<name>Q0RKM3_FRAAA</name>